<dbReference type="Gene3D" id="1.10.20.10">
    <property type="entry name" value="Histone, subunit A"/>
    <property type="match status" value="1"/>
</dbReference>
<evidence type="ECO:0000313" key="7">
    <source>
        <dbReference type="Proteomes" id="UP000290189"/>
    </source>
</evidence>
<dbReference type="GO" id="GO:0051123">
    <property type="term" value="P:RNA polymerase II preinitiation complex assembly"/>
    <property type="evidence" value="ECO:0007669"/>
    <property type="project" value="TreeGrafter"/>
</dbReference>
<reference evidence="4 6" key="1">
    <citation type="submission" date="2015-02" db="EMBL/GenBank/DDBJ databases">
        <authorList>
            <person name="Chooi Y.-H."/>
        </authorList>
    </citation>
    <scope>NUCLEOTIDE SEQUENCE [LARGE SCALE GENOMIC DNA]</scope>
    <source>
        <strain evidence="4">E3</strain>
    </source>
</reference>
<name>A0A0G4IIX7_PLABS</name>
<dbReference type="PANTHER" id="PTHR46138:SF1">
    <property type="entry name" value="PROTEIN DR1"/>
    <property type="match status" value="1"/>
</dbReference>
<dbReference type="SUPFAM" id="SSF47113">
    <property type="entry name" value="Histone-fold"/>
    <property type="match status" value="1"/>
</dbReference>
<keyword evidence="2" id="KW-0539">Nucleus</keyword>
<dbReference type="GO" id="GO:0017054">
    <property type="term" value="C:negative cofactor 2 complex"/>
    <property type="evidence" value="ECO:0007669"/>
    <property type="project" value="InterPro"/>
</dbReference>
<evidence type="ECO:0000256" key="2">
    <source>
        <dbReference type="ARBA" id="ARBA00023242"/>
    </source>
</evidence>
<comment type="subcellular location">
    <subcellularLocation>
        <location evidence="1">Nucleus</location>
    </subcellularLocation>
</comment>
<dbReference type="PANTHER" id="PTHR46138">
    <property type="entry name" value="PROTEIN DR1"/>
    <property type="match status" value="1"/>
</dbReference>
<keyword evidence="6" id="KW-1185">Reference proteome</keyword>
<feature type="domain" description="Transcription factor CBF/NF-Y/archaeal histone" evidence="3">
    <location>
        <begin position="9"/>
        <end position="72"/>
    </location>
</feature>
<evidence type="ECO:0000256" key="1">
    <source>
        <dbReference type="ARBA" id="ARBA00004123"/>
    </source>
</evidence>
<evidence type="ECO:0000259" key="3">
    <source>
        <dbReference type="Pfam" id="PF00808"/>
    </source>
</evidence>
<dbReference type="OrthoDB" id="601405at2759"/>
<dbReference type="Proteomes" id="UP000290189">
    <property type="component" value="Unassembled WGS sequence"/>
</dbReference>
<proteinExistence type="predicted"/>
<dbReference type="EMBL" id="CDSF01000002">
    <property type="protein sequence ID" value="CEO95037.1"/>
    <property type="molecule type" value="Genomic_DNA"/>
</dbReference>
<organism evidence="4 6">
    <name type="scientific">Plasmodiophora brassicae</name>
    <name type="common">Clubroot disease agent</name>
    <dbReference type="NCBI Taxonomy" id="37360"/>
    <lineage>
        <taxon>Eukaryota</taxon>
        <taxon>Sar</taxon>
        <taxon>Rhizaria</taxon>
        <taxon>Endomyxa</taxon>
        <taxon>Phytomyxea</taxon>
        <taxon>Plasmodiophorida</taxon>
        <taxon>Plasmodiophoridae</taxon>
        <taxon>Plasmodiophora</taxon>
    </lineage>
</organism>
<reference evidence="5 7" key="2">
    <citation type="submission" date="2018-03" db="EMBL/GenBank/DDBJ databases">
        <authorList>
            <person name="Fogelqvist J."/>
        </authorList>
    </citation>
    <scope>NUCLEOTIDE SEQUENCE [LARGE SCALE GENOMIC DNA]</scope>
</reference>
<dbReference type="EMBL" id="OVEO01000002">
    <property type="protein sequence ID" value="SPQ94365.1"/>
    <property type="molecule type" value="Genomic_DNA"/>
</dbReference>
<dbReference type="GO" id="GO:0017025">
    <property type="term" value="F:TBP-class protein binding"/>
    <property type="evidence" value="ECO:0007669"/>
    <property type="project" value="TreeGrafter"/>
</dbReference>
<dbReference type="GO" id="GO:0000122">
    <property type="term" value="P:negative regulation of transcription by RNA polymerase II"/>
    <property type="evidence" value="ECO:0007669"/>
    <property type="project" value="InterPro"/>
</dbReference>
<accession>A0A0G4IIX7</accession>
<dbReference type="GO" id="GO:0046982">
    <property type="term" value="F:protein heterodimerization activity"/>
    <property type="evidence" value="ECO:0007669"/>
    <property type="project" value="InterPro"/>
</dbReference>
<geneLocation type="mitochondrion" evidence="5"/>
<dbReference type="AlphaFoldDB" id="A0A0G4IIX7"/>
<dbReference type="STRING" id="37360.A0A0G4IIX7"/>
<evidence type="ECO:0000313" key="5">
    <source>
        <dbReference type="EMBL" id="SPQ94365.1"/>
    </source>
</evidence>
<sequence length="140" mass="15258">MADADDERQLPKTTVGKLCKTQMPAGMRCATETRDLLSKAGTEFVQMLASECLEIATAAKKSKITREHLEQACTSMGFAHYIPDIQSVGEQVDEVKVERGKKWQSSKTPEELLASQRALFAKAAANNLALDHPPSAPSPE</sequence>
<dbReference type="CDD" id="cd22905">
    <property type="entry name" value="HFD_Dr1"/>
    <property type="match status" value="1"/>
</dbReference>
<dbReference type="Proteomes" id="UP000039324">
    <property type="component" value="Unassembled WGS sequence"/>
</dbReference>
<dbReference type="Pfam" id="PF00808">
    <property type="entry name" value="CBFD_NFYB_HMF"/>
    <property type="match status" value="1"/>
</dbReference>
<dbReference type="OMA" id="HRIENWD"/>
<protein>
    <recommendedName>
        <fullName evidence="3">Transcription factor CBF/NF-Y/archaeal histone domain-containing protein</fullName>
    </recommendedName>
</protein>
<evidence type="ECO:0000313" key="6">
    <source>
        <dbReference type="Proteomes" id="UP000039324"/>
    </source>
</evidence>
<dbReference type="InterPro" id="IPR003958">
    <property type="entry name" value="CBFA_NFYB_domain"/>
</dbReference>
<dbReference type="InterPro" id="IPR042225">
    <property type="entry name" value="Ncb2"/>
</dbReference>
<evidence type="ECO:0000313" key="4">
    <source>
        <dbReference type="EMBL" id="CEO95037.1"/>
    </source>
</evidence>
<dbReference type="InterPro" id="IPR009072">
    <property type="entry name" value="Histone-fold"/>
</dbReference>
<dbReference type="GO" id="GO:0016251">
    <property type="term" value="F:RNA polymerase II general transcription initiation factor activity"/>
    <property type="evidence" value="ECO:0007669"/>
    <property type="project" value="TreeGrafter"/>
</dbReference>
<keyword evidence="5" id="KW-0496">Mitochondrion</keyword>
<gene>
    <name evidence="4" type="ORF">PBRA_003850</name>
    <name evidence="5" type="ORF">PLBR_LOCUS1580</name>
</gene>